<protein>
    <recommendedName>
        <fullName evidence="13">Cation-transporting ATPase</fullName>
        <ecNumber evidence="13">7.2.2.-</ecNumber>
    </recommendedName>
</protein>
<proteinExistence type="inferred from homology"/>
<sequence>MRDKTIDDEGIVLKAMYGVKDVGDIELTVNDGKSFPMTNLAYADSNQNVNDIPENQKMPYSLLAKGETPQVITIEESTDDQVEIHGYCESPCKKCLYNIGIFLSFGLLLLLVKWFPQWRVWMTCQPCSVATASVLILKDTHGTITVLNVNVESVSSSIPPELVYSRSVSSISSHSHDSMNFNYSPTSSYRHFVHNCVKYVWDSRLCCFKRLKGYEGLPCSEFYEKFHGLPASEEKEKREIYGPNNIAVEVKSYFDLFVNEVLNPFYIFQAFSVMLWLFDDYVLYASCILIITLISISVALREVRRQQITLRDMVSRSNAVTVTVRRQDGVFEDIPSSNLVPGDVLAIPPHGCHMPCDAVLITGNCIVNESMLTGESVPETKTPLSKHDDEVYCPLAHKRHTLFCGTEVIQTRYYENNRVLAVVVRTGFSTAKGELIRSILFPKPLGFKFYMDSLKFVVLLFCISALGMAYSIYCYIQRDSPIGQTIVRALDIITIVVPPALPAAMSIGIVYGQTRLKKQKIYCISPPRINIGGKLKLICFDKTGTLTEEGLDFWGIIPTTEGKFKELEHDVNILSEHDPLKVCMASCHSLTIIDEEIRGDPMDLKMFNATKWELEEPGSDNTKFDLLNPTVIRPSTKKLSKISCNGPEGDVMLAQETNCDDKLISFPLSPTKDNSLLDEMPYEVGIIRQFPFSSGLQRMSVMCRTLGSRHMDLYCKGAPEKIASLCLSETVPVNFPELLKDYTLQGYRVLALAHRKLDPKLSWHHAQKIKRDQVEKDLTFLGLLIMQNTLKPETTPVIKVLKDAKIRCVMVTGDNVMTAMSVARDCHMIPESDRIIVINGVAREHEKSAHLSFEYAETLNLRNSNSTISEAISANGDMSPVLSSFVDAVPQHYHFVMDGKTFGVIRKYFPEMLPKILLRGTVYARMAPDQKTQLVESLQNIGYVVGMCGDGANDCGALKAADVGISLSDTEASVAAPFTSNIPNIRCVPIVIREGRCSLVTSFATFRFIALYSLTQFVSVLILYTVDTNLTDQMFLYIDMGVITSLAISMGYTRAYDKLVPERPRVSLISVPNVVSLLAQVAFLTITQVGAIIFLQNQRWYEPVHGSKGEDEDIFPCWENTVVFLVSSWQYVAIALIVSDGPPYRKHFFTNYFYLTVLFCVSAFNLFLLFNPFELFATIMGIVKWEPSQRLMFRVTLLLMVLCNFFLALAFEMLVVNSRWLRWLVRKIKNKKEAKNEYKRIDKALSADYEWPQVNKTVYESGPILISQ</sequence>
<evidence type="ECO:0000256" key="5">
    <source>
        <dbReference type="ARBA" id="ARBA00022723"/>
    </source>
</evidence>
<dbReference type="PANTHER" id="PTHR45630">
    <property type="entry name" value="CATION-TRANSPORTING ATPASE-RELATED"/>
    <property type="match status" value="1"/>
</dbReference>
<dbReference type="InterPro" id="IPR023214">
    <property type="entry name" value="HAD_sf"/>
</dbReference>
<dbReference type="SUPFAM" id="SSF81665">
    <property type="entry name" value="Calcium ATPase, transmembrane domain M"/>
    <property type="match status" value="1"/>
</dbReference>
<feature type="transmembrane region" description="Helical" evidence="13">
    <location>
        <begin position="96"/>
        <end position="115"/>
    </location>
</feature>
<evidence type="ECO:0000256" key="12">
    <source>
        <dbReference type="ARBA" id="ARBA00049360"/>
    </source>
</evidence>
<dbReference type="FunFam" id="3.40.50.1000:FF:000045">
    <property type="entry name" value="Cation-transporting ATPase"/>
    <property type="match status" value="1"/>
</dbReference>
<dbReference type="InterPro" id="IPR023298">
    <property type="entry name" value="ATPase_P-typ_TM_dom_sf"/>
</dbReference>
<evidence type="ECO:0000313" key="18">
    <source>
        <dbReference type="Proteomes" id="UP001497382"/>
    </source>
</evidence>
<dbReference type="SFLD" id="SFLDF00027">
    <property type="entry name" value="p-type_atpase"/>
    <property type="match status" value="1"/>
</dbReference>
<dbReference type="Gene3D" id="3.40.1110.10">
    <property type="entry name" value="Calcium-transporting ATPase, cytoplasmic domain N"/>
    <property type="match status" value="1"/>
</dbReference>
<reference evidence="17 18" key="1">
    <citation type="submission" date="2024-04" db="EMBL/GenBank/DDBJ databases">
        <authorList>
            <person name="Rising A."/>
            <person name="Reimegard J."/>
            <person name="Sonavane S."/>
            <person name="Akerstrom W."/>
            <person name="Nylinder S."/>
            <person name="Hedman E."/>
            <person name="Kallberg Y."/>
        </authorList>
    </citation>
    <scope>NUCLEOTIDE SEQUENCE [LARGE SCALE GENOMIC DNA]</scope>
</reference>
<feature type="transmembrane region" description="Helical" evidence="13">
    <location>
        <begin position="1191"/>
        <end position="1216"/>
    </location>
</feature>
<dbReference type="SUPFAM" id="SSF56784">
    <property type="entry name" value="HAD-like"/>
    <property type="match status" value="1"/>
</dbReference>
<dbReference type="InterPro" id="IPR044492">
    <property type="entry name" value="P_typ_ATPase_HD_dom"/>
</dbReference>
<dbReference type="InterPro" id="IPR008250">
    <property type="entry name" value="ATPase_P-typ_transduc_dom_A_sf"/>
</dbReference>
<feature type="domain" description="P-type ATPase A" evidence="14">
    <location>
        <begin position="320"/>
        <end position="439"/>
    </location>
</feature>
<comment type="subcellular location">
    <subcellularLocation>
        <location evidence="1 13">Membrane</location>
        <topology evidence="1 13">Multi-pass membrane protein</topology>
    </subcellularLocation>
</comment>
<keyword evidence="6 13" id="KW-0547">Nucleotide-binding</keyword>
<comment type="caution">
    <text evidence="17">The sequence shown here is derived from an EMBL/GenBank/DDBJ whole genome shotgun (WGS) entry which is preliminary data.</text>
</comment>
<dbReference type="InterPro" id="IPR059000">
    <property type="entry name" value="ATPase_P-type_domA"/>
</dbReference>
<keyword evidence="10 13" id="KW-1133">Transmembrane helix</keyword>
<dbReference type="NCBIfam" id="TIGR01494">
    <property type="entry name" value="ATPase_P-type"/>
    <property type="match status" value="2"/>
</dbReference>
<dbReference type="GO" id="GO:0005524">
    <property type="term" value="F:ATP binding"/>
    <property type="evidence" value="ECO:0007669"/>
    <property type="project" value="UniProtKB-UniRule"/>
</dbReference>
<gene>
    <name evidence="17" type="ORF">LARSCL_LOCUS809</name>
</gene>
<evidence type="ECO:0000256" key="10">
    <source>
        <dbReference type="ARBA" id="ARBA00022989"/>
    </source>
</evidence>
<dbReference type="AlphaFoldDB" id="A0AAV1YUV1"/>
<keyword evidence="4 13" id="KW-0812">Transmembrane</keyword>
<dbReference type="InterPro" id="IPR001757">
    <property type="entry name" value="P_typ_ATPase"/>
</dbReference>
<feature type="transmembrane region" description="Helical" evidence="13">
    <location>
        <begin position="492"/>
        <end position="512"/>
    </location>
</feature>
<dbReference type="GO" id="GO:0015203">
    <property type="term" value="F:polyamine transmembrane transporter activity"/>
    <property type="evidence" value="ECO:0007669"/>
    <property type="project" value="TreeGrafter"/>
</dbReference>
<dbReference type="EMBL" id="CAXIEN010000004">
    <property type="protein sequence ID" value="CAL1262135.1"/>
    <property type="molecule type" value="Genomic_DNA"/>
</dbReference>
<feature type="transmembrane region" description="Helical" evidence="13">
    <location>
        <begin position="1074"/>
        <end position="1095"/>
    </location>
</feature>
<feature type="transmembrane region" description="Helical" evidence="13">
    <location>
        <begin position="1151"/>
        <end position="1171"/>
    </location>
</feature>
<feature type="transmembrane region" description="Helical" evidence="13">
    <location>
        <begin position="1034"/>
        <end position="1053"/>
    </location>
</feature>
<keyword evidence="7 13" id="KW-0067">ATP-binding</keyword>
<keyword evidence="18" id="KW-1185">Reference proteome</keyword>
<dbReference type="SFLD" id="SFLDG00002">
    <property type="entry name" value="C1.7:_P-type_atpase_like"/>
    <property type="match status" value="1"/>
</dbReference>
<feature type="transmembrane region" description="Helical" evidence="13">
    <location>
        <begin position="283"/>
        <end position="303"/>
    </location>
</feature>
<dbReference type="Pfam" id="PF00122">
    <property type="entry name" value="E1-E2_ATPase"/>
    <property type="match status" value="1"/>
</dbReference>
<dbReference type="EC" id="7.2.2.-" evidence="13"/>
<dbReference type="GO" id="GO:0046872">
    <property type="term" value="F:metal ion binding"/>
    <property type="evidence" value="ECO:0007669"/>
    <property type="project" value="UniProtKB-UniRule"/>
</dbReference>
<dbReference type="CDD" id="cd07542">
    <property type="entry name" value="P-type_ATPase_cation"/>
    <property type="match status" value="1"/>
</dbReference>
<name>A0AAV1YUV1_9ARAC</name>
<dbReference type="Pfam" id="PF13246">
    <property type="entry name" value="Cation_ATPase"/>
    <property type="match status" value="1"/>
</dbReference>
<dbReference type="FunFam" id="2.70.150.10:FF:000060">
    <property type="entry name" value="Cation-transporting ATPase"/>
    <property type="match status" value="1"/>
</dbReference>
<dbReference type="Gene3D" id="2.70.150.10">
    <property type="entry name" value="Calcium-transporting ATPase, cytoplasmic transduction domain A"/>
    <property type="match status" value="1"/>
</dbReference>
<dbReference type="InterPro" id="IPR036412">
    <property type="entry name" value="HAD-like_sf"/>
</dbReference>
<accession>A0AAV1YUV1</accession>
<evidence type="ECO:0000256" key="3">
    <source>
        <dbReference type="ARBA" id="ARBA00022553"/>
    </source>
</evidence>
<organism evidence="17 18">
    <name type="scientific">Larinioides sclopetarius</name>
    <dbReference type="NCBI Taxonomy" id="280406"/>
    <lineage>
        <taxon>Eukaryota</taxon>
        <taxon>Metazoa</taxon>
        <taxon>Ecdysozoa</taxon>
        <taxon>Arthropoda</taxon>
        <taxon>Chelicerata</taxon>
        <taxon>Arachnida</taxon>
        <taxon>Araneae</taxon>
        <taxon>Araneomorphae</taxon>
        <taxon>Entelegynae</taxon>
        <taxon>Araneoidea</taxon>
        <taxon>Araneidae</taxon>
        <taxon>Larinioides</taxon>
    </lineage>
</organism>
<dbReference type="NCBIfam" id="TIGR01657">
    <property type="entry name" value="P-ATPase-V"/>
    <property type="match status" value="1"/>
</dbReference>
<dbReference type="SFLD" id="SFLDS00003">
    <property type="entry name" value="Haloacid_Dehalogenase"/>
    <property type="match status" value="1"/>
</dbReference>
<dbReference type="GO" id="GO:0006874">
    <property type="term" value="P:intracellular calcium ion homeostasis"/>
    <property type="evidence" value="ECO:0007669"/>
    <property type="project" value="TreeGrafter"/>
</dbReference>
<evidence type="ECO:0000256" key="11">
    <source>
        <dbReference type="ARBA" id="ARBA00023136"/>
    </source>
</evidence>
<dbReference type="Pfam" id="PF12409">
    <property type="entry name" value="P5-ATPase"/>
    <property type="match status" value="1"/>
</dbReference>
<keyword evidence="11 13" id="KW-0472">Membrane</keyword>
<dbReference type="InterPro" id="IPR047821">
    <property type="entry name" value="P5B-type_ATPase"/>
</dbReference>
<comment type="similarity">
    <text evidence="2 13">Belongs to the cation transport ATPase (P-type) (TC 3.A.3) family. Type V subfamily.</text>
</comment>
<dbReference type="InterPro" id="IPR047819">
    <property type="entry name" value="P5A-ATPase_N"/>
</dbReference>
<evidence type="ECO:0000256" key="8">
    <source>
        <dbReference type="ARBA" id="ARBA00022842"/>
    </source>
</evidence>
<dbReference type="InterPro" id="IPR006544">
    <property type="entry name" value="P-type_TPase_V"/>
</dbReference>
<dbReference type="Proteomes" id="UP001497382">
    <property type="component" value="Unassembled WGS sequence"/>
</dbReference>
<feature type="domain" description="Cation-transporting P-type ATPase N-terminal" evidence="15">
    <location>
        <begin position="218"/>
        <end position="275"/>
    </location>
</feature>
<comment type="catalytic activity">
    <reaction evidence="12 13">
        <text>ATP + H2O = ADP + phosphate + H(+)</text>
        <dbReference type="Rhea" id="RHEA:13065"/>
        <dbReference type="ChEBI" id="CHEBI:15377"/>
        <dbReference type="ChEBI" id="CHEBI:15378"/>
        <dbReference type="ChEBI" id="CHEBI:30616"/>
        <dbReference type="ChEBI" id="CHEBI:43474"/>
        <dbReference type="ChEBI" id="CHEBI:456216"/>
    </reaction>
</comment>
<evidence type="ECO:0000313" key="17">
    <source>
        <dbReference type="EMBL" id="CAL1262135.1"/>
    </source>
</evidence>
<dbReference type="GO" id="GO:0015662">
    <property type="term" value="F:P-type ion transporter activity"/>
    <property type="evidence" value="ECO:0007669"/>
    <property type="project" value="InterPro"/>
</dbReference>
<keyword evidence="9 13" id="KW-1278">Translocase</keyword>
<evidence type="ECO:0000256" key="9">
    <source>
        <dbReference type="ARBA" id="ARBA00022967"/>
    </source>
</evidence>
<feature type="transmembrane region" description="Helical" evidence="13">
    <location>
        <begin position="1121"/>
        <end position="1139"/>
    </location>
</feature>
<evidence type="ECO:0000259" key="16">
    <source>
        <dbReference type="Pfam" id="PF12409"/>
    </source>
</evidence>
<evidence type="ECO:0000259" key="15">
    <source>
        <dbReference type="Pfam" id="PF00690"/>
    </source>
</evidence>
<feature type="domain" description="P5B-type ATPase N-terminal" evidence="16">
    <location>
        <begin position="79"/>
        <end position="202"/>
    </location>
</feature>
<dbReference type="PROSITE" id="PS00154">
    <property type="entry name" value="ATPASE_E1_E2"/>
    <property type="match status" value="1"/>
</dbReference>
<keyword evidence="8 13" id="KW-0460">Magnesium</keyword>
<dbReference type="Gene3D" id="3.40.50.1000">
    <property type="entry name" value="HAD superfamily/HAD-like"/>
    <property type="match status" value="1"/>
</dbReference>
<keyword evidence="3" id="KW-0597">Phosphoprotein</keyword>
<feature type="transmembrane region" description="Helical" evidence="13">
    <location>
        <begin position="999"/>
        <end position="1022"/>
    </location>
</feature>
<evidence type="ECO:0000256" key="4">
    <source>
        <dbReference type="ARBA" id="ARBA00022692"/>
    </source>
</evidence>
<dbReference type="PANTHER" id="PTHR45630:SF8">
    <property type="entry name" value="CATION-TRANSPORTING ATPASE"/>
    <property type="match status" value="1"/>
</dbReference>
<keyword evidence="5 13" id="KW-0479">Metal-binding</keyword>
<feature type="transmembrane region" description="Helical" evidence="13">
    <location>
        <begin position="453"/>
        <end position="472"/>
    </location>
</feature>
<dbReference type="InterPro" id="IPR023299">
    <property type="entry name" value="ATPase_P-typ_cyto_dom_N"/>
</dbReference>
<dbReference type="PRINTS" id="PR00119">
    <property type="entry name" value="CATATPASE"/>
</dbReference>
<dbReference type="GO" id="GO:0031902">
    <property type="term" value="C:late endosome membrane"/>
    <property type="evidence" value="ECO:0007669"/>
    <property type="project" value="TreeGrafter"/>
</dbReference>
<dbReference type="GO" id="GO:0019829">
    <property type="term" value="F:ATPase-coupled monoatomic cation transmembrane transporter activity"/>
    <property type="evidence" value="ECO:0007669"/>
    <property type="project" value="UniProtKB-UniRule"/>
</dbReference>
<dbReference type="InterPro" id="IPR018303">
    <property type="entry name" value="ATPase_P-typ_P_site"/>
</dbReference>
<dbReference type="FunFam" id="1.20.1110.10:FF:000023">
    <property type="entry name" value="Cation-transporting ATPase"/>
    <property type="match status" value="1"/>
</dbReference>
<dbReference type="Pfam" id="PF00690">
    <property type="entry name" value="Cation_ATPase_N"/>
    <property type="match status" value="1"/>
</dbReference>
<evidence type="ECO:0000256" key="6">
    <source>
        <dbReference type="ARBA" id="ARBA00022741"/>
    </source>
</evidence>
<evidence type="ECO:0000256" key="13">
    <source>
        <dbReference type="RuleBase" id="RU362082"/>
    </source>
</evidence>
<dbReference type="GO" id="GO:0016887">
    <property type="term" value="F:ATP hydrolysis activity"/>
    <property type="evidence" value="ECO:0007669"/>
    <property type="project" value="InterPro"/>
</dbReference>
<evidence type="ECO:0000256" key="1">
    <source>
        <dbReference type="ARBA" id="ARBA00004141"/>
    </source>
</evidence>
<dbReference type="SUPFAM" id="SSF81653">
    <property type="entry name" value="Calcium ATPase, transduction domain A"/>
    <property type="match status" value="1"/>
</dbReference>
<evidence type="ECO:0000256" key="7">
    <source>
        <dbReference type="ARBA" id="ARBA00022840"/>
    </source>
</evidence>
<evidence type="ECO:0000259" key="14">
    <source>
        <dbReference type="Pfam" id="PF00122"/>
    </source>
</evidence>
<evidence type="ECO:0000256" key="2">
    <source>
        <dbReference type="ARBA" id="ARBA00006000"/>
    </source>
</evidence>
<dbReference type="InterPro" id="IPR004014">
    <property type="entry name" value="ATPase_P-typ_cation-transptr_N"/>
</dbReference>